<evidence type="ECO:0000259" key="1">
    <source>
        <dbReference type="Pfam" id="PF21321"/>
    </source>
</evidence>
<dbReference type="Pfam" id="PF21321">
    <property type="entry name" value="HTH_66"/>
    <property type="match status" value="1"/>
</dbReference>
<comment type="caution">
    <text evidence="2">The sequence shown here is derived from an EMBL/GenBank/DDBJ whole genome shotgun (WGS) entry which is preliminary data.</text>
</comment>
<proteinExistence type="predicted"/>
<dbReference type="InterPro" id="IPR048708">
    <property type="entry name" value="VapB45-like_HTH"/>
</dbReference>
<dbReference type="InterPro" id="IPR007367">
    <property type="entry name" value="DUF433"/>
</dbReference>
<reference evidence="2 3" key="1">
    <citation type="submission" date="2019-06" db="EMBL/GenBank/DDBJ databases">
        <title>Whole genome shotgun sequence of Cellulomonas gelida NBRC 3748.</title>
        <authorList>
            <person name="Hosoyama A."/>
            <person name="Uohara A."/>
            <person name="Ohji S."/>
            <person name="Ichikawa N."/>
        </authorList>
    </citation>
    <scope>NUCLEOTIDE SEQUENCE [LARGE SCALE GENOMIC DNA]</scope>
    <source>
        <strain evidence="2 3">NBRC 3748</strain>
    </source>
</reference>
<dbReference type="RefSeq" id="WP_141371447.1">
    <property type="nucleotide sequence ID" value="NZ_BJLQ01000038.1"/>
</dbReference>
<dbReference type="EMBL" id="BJLQ01000038">
    <property type="protein sequence ID" value="GEA85547.1"/>
    <property type="molecule type" value="Genomic_DNA"/>
</dbReference>
<sequence length="225" mass="25503">MATSLLDRAIYSYADVDRLVGVHTGTARRWLEGYTRGGHFYEPVLRAEPTGADSVTWGEMVEARLLAEFRSRDVPVQRMRPAIVRLRAEFGPYPLAHSHTLLDVEGRELVRYVEEEVGLDSRLRLVVVRNNQFVLTETTERFRAAVDYEDGVVSRLRPEARTPDVFMDARRAFGQPAVRNVRTDTIAEAYRAGTSREDIADLFDLTNDQVDAALRFEMIVGDQAA</sequence>
<keyword evidence="3" id="KW-1185">Reference proteome</keyword>
<dbReference type="Pfam" id="PF04255">
    <property type="entry name" value="DUF433"/>
    <property type="match status" value="1"/>
</dbReference>
<evidence type="ECO:0000313" key="2">
    <source>
        <dbReference type="EMBL" id="GEA85547.1"/>
    </source>
</evidence>
<dbReference type="OrthoDB" id="3699668at2"/>
<dbReference type="Proteomes" id="UP000320461">
    <property type="component" value="Unassembled WGS sequence"/>
</dbReference>
<name>A0A4Y3KNK6_9CELL</name>
<dbReference type="AlphaFoldDB" id="A0A4Y3KNK6"/>
<gene>
    <name evidence="2" type="ORF">CGE01nite_27980</name>
</gene>
<protein>
    <recommendedName>
        <fullName evidence="1">Putative antitoxin VapB45-like DNA-binding HTH domain-containing protein</fullName>
    </recommendedName>
</protein>
<feature type="domain" description="Putative antitoxin VapB45-like DNA-binding HTH" evidence="1">
    <location>
        <begin position="10"/>
        <end position="83"/>
    </location>
</feature>
<organism evidence="2 3">
    <name type="scientific">Cellulomonas gelida</name>
    <dbReference type="NCBI Taxonomy" id="1712"/>
    <lineage>
        <taxon>Bacteria</taxon>
        <taxon>Bacillati</taxon>
        <taxon>Actinomycetota</taxon>
        <taxon>Actinomycetes</taxon>
        <taxon>Micrococcales</taxon>
        <taxon>Cellulomonadaceae</taxon>
        <taxon>Cellulomonas</taxon>
    </lineage>
</organism>
<accession>A0A4Y3KNK6</accession>
<evidence type="ECO:0000313" key="3">
    <source>
        <dbReference type="Proteomes" id="UP000320461"/>
    </source>
</evidence>